<dbReference type="EMBL" id="JABWRB010000003">
    <property type="protein sequence ID" value="MBC3388751.1"/>
    <property type="molecule type" value="Genomic_DNA"/>
</dbReference>
<gene>
    <name evidence="2" type="ORF">HU715_017785</name>
    <name evidence="1" type="ORF">HU715_03705</name>
</gene>
<dbReference type="EMBL" id="JABWRB020000002">
    <property type="protein sequence ID" value="MBV4497198.1"/>
    <property type="molecule type" value="Genomic_DNA"/>
</dbReference>
<evidence type="ECO:0000313" key="2">
    <source>
        <dbReference type="EMBL" id="MBV4497198.1"/>
    </source>
</evidence>
<reference evidence="2" key="3">
    <citation type="submission" date="2021-06" db="EMBL/GenBank/DDBJ databases">
        <title>Updating the genus Pseudomonas: Description of 43 new species and partition of the Pseudomonas putida group.</title>
        <authorList>
            <person name="Girard L."/>
            <person name="Lood C."/>
            <person name="Vandamme P."/>
            <person name="Rokni-Zadeh H."/>
            <person name="Van Noort V."/>
            <person name="Hofte M."/>
            <person name="Lavigne R."/>
            <person name="De Mot R."/>
        </authorList>
    </citation>
    <scope>NUCLEOTIDE SEQUENCE</scope>
    <source>
        <strain evidence="2">SWRI12</strain>
    </source>
</reference>
<evidence type="ECO:0000313" key="3">
    <source>
        <dbReference type="Proteomes" id="UP000636518"/>
    </source>
</evidence>
<reference evidence="1 3" key="1">
    <citation type="journal article" date="2020" name="Microorganisms">
        <title>Reliable Identification of Environmental Pseudomonas Isolates Using the rpoD Gene.</title>
        <authorList>
            <consortium name="The Broad Institute Genome Sequencing Platform"/>
            <person name="Girard L."/>
            <person name="Lood C."/>
            <person name="Rokni-Zadeh H."/>
            <person name="van Noort V."/>
            <person name="Lavigne R."/>
            <person name="De Mot R."/>
        </authorList>
    </citation>
    <scope>NUCLEOTIDE SEQUENCE</scope>
    <source>
        <strain evidence="1 3">SWRI12</strain>
    </source>
</reference>
<evidence type="ECO:0000313" key="1">
    <source>
        <dbReference type="EMBL" id="MBC3388751.1"/>
    </source>
</evidence>
<protein>
    <submittedName>
        <fullName evidence="1">Uncharacterized protein</fullName>
    </submittedName>
</protein>
<reference evidence="1" key="2">
    <citation type="submission" date="2020-07" db="EMBL/GenBank/DDBJ databases">
        <authorList>
            <person name="Lood C."/>
            <person name="Girard L."/>
        </authorList>
    </citation>
    <scope>NUCLEOTIDE SEQUENCE</scope>
    <source>
        <strain evidence="1">SWRI12</strain>
    </source>
</reference>
<dbReference type="Proteomes" id="UP000636518">
    <property type="component" value="Unassembled WGS sequence"/>
</dbReference>
<sequence>MIADRGFVNRRSVNDVLDNGGDVLVRMNLSSLPLTNEALQQFQAGPSQELAGLAMNRSTSTAYLKPTATCKS</sequence>
<organism evidence="1">
    <name type="scientific">Pseudomonas zanjanensis</name>
    <dbReference type="NCBI Taxonomy" id="2745496"/>
    <lineage>
        <taxon>Bacteria</taxon>
        <taxon>Pseudomonadati</taxon>
        <taxon>Pseudomonadota</taxon>
        <taxon>Gammaproteobacteria</taxon>
        <taxon>Pseudomonadales</taxon>
        <taxon>Pseudomonadaceae</taxon>
        <taxon>Pseudomonas</taxon>
    </lineage>
</organism>
<name>A0A923FC76_9PSED</name>
<comment type="caution">
    <text evidence="1">The sequence shown here is derived from an EMBL/GenBank/DDBJ whole genome shotgun (WGS) entry which is preliminary data.</text>
</comment>
<keyword evidence="3" id="KW-1185">Reference proteome</keyword>
<dbReference type="AlphaFoldDB" id="A0A923FC76"/>
<proteinExistence type="predicted"/>
<accession>A0A923FC76</accession>
<dbReference type="RefSeq" id="WP_186705100.1">
    <property type="nucleotide sequence ID" value="NZ_JABWRB020000002.1"/>
</dbReference>